<sequence>MRTTMFLLLIYSLLICMASSFSLCMVFGPPLSFCISPNSSPAPLIRVAFRLHSSLKELTEVRPNLPRLPWPIVCTGPFVRSFVRSICHPTRSPSGPSARFLTVEMH</sequence>
<dbReference type="Proteomes" id="UP001451303">
    <property type="component" value="Unassembled WGS sequence"/>
</dbReference>
<name>A0ABR3D4Y2_NEUIN</name>
<reference evidence="2 3" key="1">
    <citation type="submission" date="2023-09" db="EMBL/GenBank/DDBJ databases">
        <title>Multi-omics analysis of a traditional fermented food reveals byproduct-associated fungal strains for waste-to-food upcycling.</title>
        <authorList>
            <consortium name="Lawrence Berkeley National Laboratory"/>
            <person name="Rekdal V.M."/>
            <person name="Villalobos-Escobedo J.M."/>
            <person name="Rodriguez-Valeron N."/>
            <person name="Garcia M.O."/>
            <person name="Vasquez D.P."/>
            <person name="Damayanti I."/>
            <person name="Sorensen P.M."/>
            <person name="Baidoo E.E."/>
            <person name="De Carvalho A.C."/>
            <person name="Riley R."/>
            <person name="Lipzen A."/>
            <person name="He G."/>
            <person name="Yan M."/>
            <person name="Haridas S."/>
            <person name="Daum C."/>
            <person name="Yoshinaga Y."/>
            <person name="Ng V."/>
            <person name="Grigoriev I.V."/>
            <person name="Munk R."/>
            <person name="Nuraida L."/>
            <person name="Wijaya C.H."/>
            <person name="Morales P.-C."/>
            <person name="Keasling J.D."/>
        </authorList>
    </citation>
    <scope>NUCLEOTIDE SEQUENCE [LARGE SCALE GENOMIC DNA]</scope>
    <source>
        <strain evidence="2 3">FGSC 2613</strain>
    </source>
</reference>
<dbReference type="EMBL" id="JAVLET010000010">
    <property type="protein sequence ID" value="KAL0467367.1"/>
    <property type="molecule type" value="Genomic_DNA"/>
</dbReference>
<accession>A0ABR3D4Y2</accession>
<comment type="caution">
    <text evidence="2">The sequence shown here is derived from an EMBL/GenBank/DDBJ whole genome shotgun (WGS) entry which is preliminary data.</text>
</comment>
<protein>
    <recommendedName>
        <fullName evidence="4">Secreted protein</fullName>
    </recommendedName>
</protein>
<proteinExistence type="predicted"/>
<evidence type="ECO:0008006" key="4">
    <source>
        <dbReference type="Google" id="ProtNLM"/>
    </source>
</evidence>
<feature type="signal peptide" evidence="1">
    <location>
        <begin position="1"/>
        <end position="20"/>
    </location>
</feature>
<keyword evidence="3" id="KW-1185">Reference proteome</keyword>
<evidence type="ECO:0000313" key="3">
    <source>
        <dbReference type="Proteomes" id="UP001451303"/>
    </source>
</evidence>
<gene>
    <name evidence="2" type="ORF">QR685DRAFT_534189</name>
</gene>
<evidence type="ECO:0000256" key="1">
    <source>
        <dbReference type="SAM" id="SignalP"/>
    </source>
</evidence>
<feature type="chain" id="PRO_5047250236" description="Secreted protein" evidence="1">
    <location>
        <begin position="21"/>
        <end position="106"/>
    </location>
</feature>
<keyword evidence="1" id="KW-0732">Signal</keyword>
<organism evidence="2 3">
    <name type="scientific">Neurospora intermedia</name>
    <dbReference type="NCBI Taxonomy" id="5142"/>
    <lineage>
        <taxon>Eukaryota</taxon>
        <taxon>Fungi</taxon>
        <taxon>Dikarya</taxon>
        <taxon>Ascomycota</taxon>
        <taxon>Pezizomycotina</taxon>
        <taxon>Sordariomycetes</taxon>
        <taxon>Sordariomycetidae</taxon>
        <taxon>Sordariales</taxon>
        <taxon>Sordariaceae</taxon>
        <taxon>Neurospora</taxon>
    </lineage>
</organism>
<evidence type="ECO:0000313" key="2">
    <source>
        <dbReference type="EMBL" id="KAL0467367.1"/>
    </source>
</evidence>